<dbReference type="EMBL" id="BKAU01000001">
    <property type="protein sequence ID" value="GEP95812.1"/>
    <property type="molecule type" value="Genomic_DNA"/>
</dbReference>
<gene>
    <name evidence="3" type="ORF">CCY01nite_20720</name>
</gene>
<protein>
    <submittedName>
        <fullName evidence="3">Uncharacterized protein</fullName>
    </submittedName>
</protein>
<keyword evidence="2" id="KW-0732">Signal</keyword>
<feature type="compositionally biased region" description="Polar residues" evidence="1">
    <location>
        <begin position="264"/>
        <end position="312"/>
    </location>
</feature>
<accession>A0A512RJG3</accession>
<feature type="region of interest" description="Disordered" evidence="1">
    <location>
        <begin position="257"/>
        <end position="440"/>
    </location>
</feature>
<dbReference type="RefSeq" id="WP_146860410.1">
    <property type="nucleotide sequence ID" value="NZ_BKAU01000001.1"/>
</dbReference>
<dbReference type="Proteomes" id="UP000321436">
    <property type="component" value="Unassembled WGS sequence"/>
</dbReference>
<evidence type="ECO:0000256" key="2">
    <source>
        <dbReference type="SAM" id="SignalP"/>
    </source>
</evidence>
<reference evidence="3 4" key="1">
    <citation type="submission" date="2019-07" db="EMBL/GenBank/DDBJ databases">
        <title>Whole genome shotgun sequence of Chitinophaga cymbidii NBRC 109752.</title>
        <authorList>
            <person name="Hosoyama A."/>
            <person name="Uohara A."/>
            <person name="Ohji S."/>
            <person name="Ichikawa N."/>
        </authorList>
    </citation>
    <scope>NUCLEOTIDE SEQUENCE [LARGE SCALE GENOMIC DNA]</scope>
    <source>
        <strain evidence="3 4">NBRC 109752</strain>
    </source>
</reference>
<feature type="signal peptide" evidence="2">
    <location>
        <begin position="1"/>
        <end position="22"/>
    </location>
</feature>
<dbReference type="AlphaFoldDB" id="A0A512RJG3"/>
<feature type="chain" id="PRO_5022137363" evidence="2">
    <location>
        <begin position="23"/>
        <end position="440"/>
    </location>
</feature>
<evidence type="ECO:0000313" key="4">
    <source>
        <dbReference type="Proteomes" id="UP000321436"/>
    </source>
</evidence>
<proteinExistence type="predicted"/>
<keyword evidence="4" id="KW-1185">Reference proteome</keyword>
<dbReference type="OrthoDB" id="939585at2"/>
<organism evidence="3 4">
    <name type="scientific">Chitinophaga cymbidii</name>
    <dbReference type="NCBI Taxonomy" id="1096750"/>
    <lineage>
        <taxon>Bacteria</taxon>
        <taxon>Pseudomonadati</taxon>
        <taxon>Bacteroidota</taxon>
        <taxon>Chitinophagia</taxon>
        <taxon>Chitinophagales</taxon>
        <taxon>Chitinophagaceae</taxon>
        <taxon>Chitinophaga</taxon>
    </lineage>
</organism>
<name>A0A512RJG3_9BACT</name>
<comment type="caution">
    <text evidence="3">The sequence shown here is derived from an EMBL/GenBank/DDBJ whole genome shotgun (WGS) entry which is preliminary data.</text>
</comment>
<sequence>MRILHSLPAVLISLMLTTGVKAQDETGLPGDHFSLEGALEMFKKAGNPGEFEKMLNTKQNGVNNLDLNEDGDIDYIRVVNKKDGNVQLFVLQALVSASESQDIAVIELEKTGEEHAVIQIVGDEDIYGVARILEPSADDVTAFNDGVITDRPHGPNAAFAPSGLVVNVWFWPTVRFVFAPYYECWVSPWRWYHYPTWWDPWRPLSWHAYHPICYRYQPYYVIVHTHRIYRAPRMYRPMRVYAPSVYHRNRVVVNNYRTNYRNTPSRQFDSRTVNRTTPPRQLDNRSVNRSTPSRQFDRNTPQRQVNRSSATITGPRREVNRSSTTVTGPRREYNRNSSTVTRPQREVNRSSRTISSPQREVNRNSRTISSPQREVNRNSRTISSPQRNVNRSSRTISSPQREMNRSSRTISAPQRQINRAPRSSGAPQRSVPQGRSVRRT</sequence>
<feature type="compositionally biased region" description="Polar residues" evidence="1">
    <location>
        <begin position="350"/>
        <end position="417"/>
    </location>
</feature>
<evidence type="ECO:0000256" key="1">
    <source>
        <dbReference type="SAM" id="MobiDB-lite"/>
    </source>
</evidence>
<evidence type="ECO:0000313" key="3">
    <source>
        <dbReference type="EMBL" id="GEP95812.1"/>
    </source>
</evidence>